<dbReference type="AlphaFoldDB" id="A0AAN9KE33"/>
<sequence>MHPWKKIKAEFLYSNQFVPDFLCNMLAHKFDNFLIVIVHSHLDSSSSMDQFPSTFFKSNSLSCPLMVPTKCRLYSKDLGVSYYEYPSHPSIRLFVLPFKILFPPWFHIAPATVLHFGLLYAYRPNFDINSIPLILLDVDFEDDLCFVAFSNSMFNKVFSFWCAFSFAYSSTMIPMKFPIMVAMNWKKSSFHACEGVPIQHTYPRRLRATSVELHCLIFCSQSSNTSFISSIKVGVSSFYSSFRRIRSPPSSDTLIEKTPFCLELL</sequence>
<evidence type="ECO:0000256" key="1">
    <source>
        <dbReference type="SAM" id="Phobius"/>
    </source>
</evidence>
<evidence type="ECO:0000313" key="2">
    <source>
        <dbReference type="EMBL" id="KAK7314049.1"/>
    </source>
</evidence>
<keyword evidence="1" id="KW-0812">Transmembrane</keyword>
<feature type="transmembrane region" description="Helical" evidence="1">
    <location>
        <begin position="158"/>
        <end position="177"/>
    </location>
</feature>
<name>A0AAN9KE33_CANGL</name>
<keyword evidence="3" id="KW-1185">Reference proteome</keyword>
<keyword evidence="1" id="KW-1133">Transmembrane helix</keyword>
<proteinExistence type="predicted"/>
<keyword evidence="1" id="KW-0472">Membrane</keyword>
<protein>
    <submittedName>
        <fullName evidence="2">Uncharacterized protein</fullName>
    </submittedName>
</protein>
<accession>A0AAN9KE33</accession>
<comment type="caution">
    <text evidence="2">The sequence shown here is derived from an EMBL/GenBank/DDBJ whole genome shotgun (WGS) entry which is preliminary data.</text>
</comment>
<evidence type="ECO:0000313" key="3">
    <source>
        <dbReference type="Proteomes" id="UP001367508"/>
    </source>
</evidence>
<feature type="transmembrane region" description="Helical" evidence="1">
    <location>
        <begin position="100"/>
        <end position="122"/>
    </location>
</feature>
<organism evidence="2 3">
    <name type="scientific">Canavalia gladiata</name>
    <name type="common">Sword bean</name>
    <name type="synonym">Dolichos gladiatus</name>
    <dbReference type="NCBI Taxonomy" id="3824"/>
    <lineage>
        <taxon>Eukaryota</taxon>
        <taxon>Viridiplantae</taxon>
        <taxon>Streptophyta</taxon>
        <taxon>Embryophyta</taxon>
        <taxon>Tracheophyta</taxon>
        <taxon>Spermatophyta</taxon>
        <taxon>Magnoliopsida</taxon>
        <taxon>eudicotyledons</taxon>
        <taxon>Gunneridae</taxon>
        <taxon>Pentapetalae</taxon>
        <taxon>rosids</taxon>
        <taxon>fabids</taxon>
        <taxon>Fabales</taxon>
        <taxon>Fabaceae</taxon>
        <taxon>Papilionoideae</taxon>
        <taxon>50 kb inversion clade</taxon>
        <taxon>NPAAA clade</taxon>
        <taxon>indigoferoid/millettioid clade</taxon>
        <taxon>Phaseoleae</taxon>
        <taxon>Canavalia</taxon>
    </lineage>
</organism>
<gene>
    <name evidence="2" type="ORF">VNO77_39257</name>
</gene>
<dbReference type="EMBL" id="JAYMYQ010000009">
    <property type="protein sequence ID" value="KAK7314049.1"/>
    <property type="molecule type" value="Genomic_DNA"/>
</dbReference>
<dbReference type="Proteomes" id="UP001367508">
    <property type="component" value="Unassembled WGS sequence"/>
</dbReference>
<reference evidence="2 3" key="1">
    <citation type="submission" date="2024-01" db="EMBL/GenBank/DDBJ databases">
        <title>The genomes of 5 underutilized Papilionoideae crops provide insights into root nodulation and disease resistanc.</title>
        <authorList>
            <person name="Jiang F."/>
        </authorList>
    </citation>
    <scope>NUCLEOTIDE SEQUENCE [LARGE SCALE GENOMIC DNA]</scope>
    <source>
        <strain evidence="2">LVBAO_FW01</strain>
        <tissue evidence="2">Leaves</tissue>
    </source>
</reference>